<reference evidence="2 3" key="1">
    <citation type="submission" date="2015-01" db="EMBL/GenBank/DDBJ databases">
        <title>Draft genome of the acidophilic iron oxidizer Acidithrix ferrooxidans strain Py-F3.</title>
        <authorList>
            <person name="Poehlein A."/>
            <person name="Eisen S."/>
            <person name="Schloemann M."/>
            <person name="Johnson B.D."/>
            <person name="Daniel R."/>
            <person name="Muehling M."/>
        </authorList>
    </citation>
    <scope>NUCLEOTIDE SEQUENCE [LARGE SCALE GENOMIC DNA]</scope>
    <source>
        <strain evidence="2 3">Py-F3</strain>
    </source>
</reference>
<dbReference type="SUPFAM" id="SSF52540">
    <property type="entry name" value="P-loop containing nucleoside triphosphate hydrolases"/>
    <property type="match status" value="1"/>
</dbReference>
<feature type="region of interest" description="Disordered" evidence="1">
    <location>
        <begin position="126"/>
        <end position="150"/>
    </location>
</feature>
<sequence>MEDGHSPSITSPNNRPTVIAILSGTHAWLRELSRWCNGSVVDVDLAVAMSTQEVIEYLQAKALVVAILVDSNASEQLISIYEIAKAHNIKAIKIGTTPNPQKVIEGSSNYLCYPFSVEEFNGAIEPISKKNSPKTEAPKTPEPPETPDSDPFIDLSDLHLGFDEQSFLEGLESQTINQEQFNPILHESNFNPTEIDSFDYEGELYNFANTTNPIEQKPQPQSRTFAVLGVGGSGASTTSMAIAQALAQMDSTLLIDMKADGDIGMYHDVDRAHPGLGELMVGARKSELTATYLRNFYIQCLERRYVMIVGTKRQEDTLAARENDLRSLIDKVTEEFNYVVFDIDNKIRAPRIVDAVDPDPTVLGSEVALALADRVIITLSEDLRGIHGALRLLHRVLSLGTPIACIALVVCKSNRTIRRSSNPQHSQLERLCNQVCSEFILHNEPNTSKSRRNLKVSPDNAALKIFTCGFERNLESIHESIRPLPKGLYQPLMSWLAREDTPKQTKSEPKVNLRRIMPGELASDGIN</sequence>
<dbReference type="EMBL" id="JXYS01000081">
    <property type="protein sequence ID" value="KJF16499.1"/>
    <property type="molecule type" value="Genomic_DNA"/>
</dbReference>
<protein>
    <submittedName>
        <fullName evidence="2">CobQ/CobB/MinD/ParA nucleotide binding domain protein</fullName>
    </submittedName>
</protein>
<organism evidence="2 3">
    <name type="scientific">Acidithrix ferrooxidans</name>
    <dbReference type="NCBI Taxonomy" id="1280514"/>
    <lineage>
        <taxon>Bacteria</taxon>
        <taxon>Bacillati</taxon>
        <taxon>Actinomycetota</taxon>
        <taxon>Acidimicrobiia</taxon>
        <taxon>Acidimicrobiales</taxon>
        <taxon>Acidimicrobiaceae</taxon>
        <taxon>Acidithrix</taxon>
    </lineage>
</organism>
<dbReference type="Proteomes" id="UP000032360">
    <property type="component" value="Unassembled WGS sequence"/>
</dbReference>
<evidence type="ECO:0000256" key="1">
    <source>
        <dbReference type="SAM" id="MobiDB-lite"/>
    </source>
</evidence>
<comment type="caution">
    <text evidence="2">The sequence shown here is derived from an EMBL/GenBank/DDBJ whole genome shotgun (WGS) entry which is preliminary data.</text>
</comment>
<evidence type="ECO:0000313" key="3">
    <source>
        <dbReference type="Proteomes" id="UP000032360"/>
    </source>
</evidence>
<gene>
    <name evidence="2" type="ORF">AXFE_26640</name>
</gene>
<evidence type="ECO:0000313" key="2">
    <source>
        <dbReference type="EMBL" id="KJF16499.1"/>
    </source>
</evidence>
<name>A0A0D8HF52_9ACTN</name>
<dbReference type="RefSeq" id="WP_052606363.1">
    <property type="nucleotide sequence ID" value="NZ_JXYS01000081.1"/>
</dbReference>
<dbReference type="InterPro" id="IPR027417">
    <property type="entry name" value="P-loop_NTPase"/>
</dbReference>
<keyword evidence="3" id="KW-1185">Reference proteome</keyword>
<proteinExistence type="predicted"/>
<dbReference type="AlphaFoldDB" id="A0A0D8HF52"/>
<accession>A0A0D8HF52</accession>
<dbReference type="Gene3D" id="3.40.50.300">
    <property type="entry name" value="P-loop containing nucleotide triphosphate hydrolases"/>
    <property type="match status" value="1"/>
</dbReference>